<dbReference type="VEuPathDB" id="VectorBase:GAUT021482"/>
<dbReference type="AlphaFoldDB" id="A0A1A9V066"/>
<dbReference type="EnsemblMetazoa" id="GAUT021482-RA">
    <property type="protein sequence ID" value="GAUT021482-PA"/>
    <property type="gene ID" value="GAUT021482"/>
</dbReference>
<dbReference type="Proteomes" id="UP000078200">
    <property type="component" value="Unassembled WGS sequence"/>
</dbReference>
<name>A0A1A9V066_GLOAU</name>
<accession>A0A1A9V066</accession>
<reference evidence="1" key="1">
    <citation type="submission" date="2020-05" db="UniProtKB">
        <authorList>
            <consortium name="EnsemblMetazoa"/>
        </authorList>
    </citation>
    <scope>IDENTIFICATION</scope>
    <source>
        <strain evidence="1">TTRI</strain>
    </source>
</reference>
<evidence type="ECO:0000313" key="1">
    <source>
        <dbReference type="EnsemblMetazoa" id="GAUT021482-PA"/>
    </source>
</evidence>
<organism evidence="1 2">
    <name type="scientific">Glossina austeni</name>
    <name type="common">Savannah tsetse fly</name>
    <dbReference type="NCBI Taxonomy" id="7395"/>
    <lineage>
        <taxon>Eukaryota</taxon>
        <taxon>Metazoa</taxon>
        <taxon>Ecdysozoa</taxon>
        <taxon>Arthropoda</taxon>
        <taxon>Hexapoda</taxon>
        <taxon>Insecta</taxon>
        <taxon>Pterygota</taxon>
        <taxon>Neoptera</taxon>
        <taxon>Endopterygota</taxon>
        <taxon>Diptera</taxon>
        <taxon>Brachycera</taxon>
        <taxon>Muscomorpha</taxon>
        <taxon>Hippoboscoidea</taxon>
        <taxon>Glossinidae</taxon>
        <taxon>Glossina</taxon>
    </lineage>
</organism>
<sequence>HLLYTLKIYCVKYRNELNETYTESLFVYQALKFMLTYEYNYCGANFPSDCRSQLRVVLKHPSCDIVMLEAILEPMETREH</sequence>
<evidence type="ECO:0000313" key="2">
    <source>
        <dbReference type="Proteomes" id="UP000078200"/>
    </source>
</evidence>
<proteinExistence type="predicted"/>
<keyword evidence="2" id="KW-1185">Reference proteome</keyword>
<protein>
    <submittedName>
        <fullName evidence="1">Uncharacterized protein</fullName>
    </submittedName>
</protein>